<dbReference type="Proteomes" id="UP000055316">
    <property type="component" value="Chromosome"/>
</dbReference>
<reference evidence="1 2" key="1">
    <citation type="submission" date="2015-05" db="EMBL/GenBank/DDBJ databases">
        <title>Whole genome sequence of Bacillus thuringiensis serovar tolworthi Pasteur Institute Standard strain.</title>
        <authorList>
            <person name="Kanda K."/>
            <person name="Nakashima K."/>
            <person name="Nagano Y."/>
        </authorList>
    </citation>
    <scope>NUCLEOTIDE SEQUENCE [LARGE SCALE GENOMIC DNA]</scope>
    <source>
        <strain evidence="1 2">Pasteur Institute Standard strain</strain>
    </source>
</reference>
<dbReference type="AlphaFoldDB" id="A0A9W4EVB7"/>
<accession>A0A9W4EVB7</accession>
<sequence length="50" mass="6208">MNLKQQEVFKNILHLKNNNEQGSIIENLLYRFEYEGFFFWEVKQYDYTKG</sequence>
<protein>
    <submittedName>
        <fullName evidence="1">Uncharacterized protein</fullName>
    </submittedName>
</protein>
<organism evidence="1 2">
    <name type="scientific">Bacillus thuringiensis subsp. tolworthi</name>
    <dbReference type="NCBI Taxonomy" id="1442"/>
    <lineage>
        <taxon>Bacteria</taxon>
        <taxon>Bacillati</taxon>
        <taxon>Bacillota</taxon>
        <taxon>Bacilli</taxon>
        <taxon>Bacillales</taxon>
        <taxon>Bacillaceae</taxon>
        <taxon>Bacillus</taxon>
        <taxon>Bacillus cereus group</taxon>
    </lineage>
</organism>
<dbReference type="EMBL" id="AP014864">
    <property type="protein sequence ID" value="BAR85107.1"/>
    <property type="molecule type" value="Genomic_DNA"/>
</dbReference>
<evidence type="ECO:0000313" key="2">
    <source>
        <dbReference type="Proteomes" id="UP000055316"/>
    </source>
</evidence>
<gene>
    <name evidence="1" type="ORF">KNN_04263</name>
</gene>
<evidence type="ECO:0000313" key="1">
    <source>
        <dbReference type="EMBL" id="BAR85107.1"/>
    </source>
</evidence>
<proteinExistence type="predicted"/>
<name>A0A9W4EVB7_BACTO</name>